<dbReference type="Proteomes" id="UP000051952">
    <property type="component" value="Unassembled WGS sequence"/>
</dbReference>
<reference evidence="2" key="1">
    <citation type="submission" date="2015-09" db="EMBL/GenBank/DDBJ databases">
        <authorList>
            <consortium name="Pathogen Informatics"/>
        </authorList>
    </citation>
    <scope>NUCLEOTIDE SEQUENCE [LARGE SCALE GENOMIC DNA]</scope>
    <source>
        <strain evidence="2">Lake Konstanz</strain>
    </source>
</reference>
<name>A0A0S4IIL7_BODSA</name>
<proteinExistence type="predicted"/>
<sequence>MKVSFLNKIIVIIIHVHHCFSTFALKLLQMKVLSSALRVARHHISRDWELVDSKLISSVRPHGIGLCPILTTMHSPSKRRRALSVHAEYSVPKDCPLAVIPFGCAIGAHSWLDTDRTYLLPSVDDLRNCLGKCGHEELVDVVGIALSLCFHLVQLQPSLRCTWFAAMLQSISTVNAVLQDDNEILSATIREIHTVLATSMIVPHIDAFEVSVKYSLGSLVELESPKDAATSDESNDEPAVCFAVVPVLDAVVNKYSVPANVALHKLSRDSIRALRRDGFPLIGCGQSLISADAKTDYLVLVSLDDIRGGEELSLNQSFPVGRPDLWSSLERLRLGVS</sequence>
<gene>
    <name evidence="1" type="ORF">BSAL_00305</name>
</gene>
<dbReference type="EMBL" id="CYKH01000126">
    <property type="protein sequence ID" value="CUE72380.1"/>
    <property type="molecule type" value="Genomic_DNA"/>
</dbReference>
<dbReference type="AlphaFoldDB" id="A0A0S4IIL7"/>
<evidence type="ECO:0000313" key="1">
    <source>
        <dbReference type="EMBL" id="CUE72380.1"/>
    </source>
</evidence>
<organism evidence="1 2">
    <name type="scientific">Bodo saltans</name>
    <name type="common">Flagellated protozoan</name>
    <dbReference type="NCBI Taxonomy" id="75058"/>
    <lineage>
        <taxon>Eukaryota</taxon>
        <taxon>Discoba</taxon>
        <taxon>Euglenozoa</taxon>
        <taxon>Kinetoplastea</taxon>
        <taxon>Metakinetoplastina</taxon>
        <taxon>Eubodonida</taxon>
        <taxon>Bodonidae</taxon>
        <taxon>Bodo</taxon>
    </lineage>
</organism>
<keyword evidence="2" id="KW-1185">Reference proteome</keyword>
<dbReference type="VEuPathDB" id="TriTrypDB:BSAL_00305"/>
<evidence type="ECO:0000313" key="2">
    <source>
        <dbReference type="Proteomes" id="UP000051952"/>
    </source>
</evidence>
<accession>A0A0S4IIL7</accession>
<protein>
    <submittedName>
        <fullName evidence="1">Uncharacterized protein</fullName>
    </submittedName>
</protein>